<dbReference type="SMART" id="SM00862">
    <property type="entry name" value="Trans_reg_C"/>
    <property type="match status" value="1"/>
</dbReference>
<dbReference type="InterPro" id="IPR011990">
    <property type="entry name" value="TPR-like_helical_dom_sf"/>
</dbReference>
<dbReference type="InterPro" id="IPR049945">
    <property type="entry name" value="AAA_22"/>
</dbReference>
<dbReference type="PROSITE" id="PS51755">
    <property type="entry name" value="OMPR_PHOB"/>
    <property type="match status" value="1"/>
</dbReference>
<dbReference type="InterPro" id="IPR005158">
    <property type="entry name" value="BTAD"/>
</dbReference>
<feature type="domain" description="OmpR/PhoB-type" evidence="4">
    <location>
        <begin position="1"/>
        <end position="87"/>
    </location>
</feature>
<dbReference type="Pfam" id="PF00486">
    <property type="entry name" value="Trans_reg_C"/>
    <property type="match status" value="1"/>
</dbReference>
<comment type="caution">
    <text evidence="5">The sequence shown here is derived from an EMBL/GenBank/DDBJ whole genome shotgun (WGS) entry which is preliminary data.</text>
</comment>
<dbReference type="PRINTS" id="PR00364">
    <property type="entry name" value="DISEASERSIST"/>
</dbReference>
<dbReference type="Proteomes" id="UP001370100">
    <property type="component" value="Unassembled WGS sequence"/>
</dbReference>
<dbReference type="InterPro" id="IPR058852">
    <property type="entry name" value="HTH_77"/>
</dbReference>
<dbReference type="Gene3D" id="3.40.50.300">
    <property type="entry name" value="P-loop containing nucleotide triphosphate hydrolases"/>
    <property type="match status" value="1"/>
</dbReference>
<feature type="DNA-binding region" description="OmpR/PhoB-type" evidence="3">
    <location>
        <begin position="1"/>
        <end position="87"/>
    </location>
</feature>
<name>A0ABU8N8I2_9PSEU</name>
<dbReference type="Pfam" id="PF25872">
    <property type="entry name" value="HTH_77"/>
    <property type="match status" value="1"/>
</dbReference>
<dbReference type="SMART" id="SM00382">
    <property type="entry name" value="AAA"/>
    <property type="match status" value="1"/>
</dbReference>
<dbReference type="SMART" id="SM01043">
    <property type="entry name" value="BTAD"/>
    <property type="match status" value="1"/>
</dbReference>
<dbReference type="PANTHER" id="PTHR47691">
    <property type="entry name" value="REGULATOR-RELATED"/>
    <property type="match status" value="1"/>
</dbReference>
<dbReference type="InterPro" id="IPR027417">
    <property type="entry name" value="P-loop_NTPase"/>
</dbReference>
<sequence>MTSVLRVLGAIAVDDVPVRSARVRRLLAVLALEPGRVVPVDRLVEHVWPDEPPEHGEAALHSLVARARRVLPGGVLVTRPPGYALAPEVLDATAVVVLRDRARAGGAVDLLDEALALWRGPAFAEFADEDPFRPVAARLDELRADLEDTRAQADLDLGRPGDAVARLEEMVAATPLRERRRELLVDALHRAGRPGDALAAVANYRHVLADELGLDPGPEIGRLEAAVLAGAPPPSPPPVATPVAANAPFVALEAANGAFAPSSIGPTGPAGPAGPALLGREAASAGVAAAIGDGPVTLVGPGGVGKTALARHVATTVGASFPDGVVVAELATVTAGAEVAPAVVAALGAPGASGTDVHAVLRGRRMLLVLDNAEHVVDAVAALVAGLSAGCPTVAVLATSREPLGVRGERLRPVPPLADDAAVALFAERAAAADPEFAVSPTNRDAVLEVCRRLDRLPLAIELAAARMRVLSPAELAADLPVQRRFLRSPHRGADGRHRTLHAVVDWSYRLLDVREQAVLARLGVFAGSFTREAARAVVGEPDLDGVLADLVDKSLLTASVDHAGRVPSRYALLETVRAHARERLDETGDTATLRRRHAEHVLAVVARDGLLAGPDATCRLAAVTAEWDEVRAAVAWTGRHAPGLAAAIVGLLVDVAEVRMTPEIFTWADELLAGGEPGAAVHAVAAGGARFAGDLERARALVAAGRAAAAPGDRAAAVLAYLQAELDLFAGRPDDCAEAAAESGRLAGPGDRVGVLAHGSRLLAVAYGGDLATAVADAEALETAMRTAGDPLLAPWVAYLAGEVRADTDPAAALARVEEAVRLARDVGEQYALGVALVTLTSLRARAGDTAAAARSALASLEHWRGTGNRTHQWVGLRGVAEMLADTGHDELAAELLGGLGTRRSGGPLYGPDAARLAALRDALAARLGDDALARAERRGAARDDDGLVDLARDALRPP</sequence>
<dbReference type="EMBL" id="JBBEGL010000005">
    <property type="protein sequence ID" value="MEJ2888710.1"/>
    <property type="molecule type" value="Genomic_DNA"/>
</dbReference>
<evidence type="ECO:0000256" key="3">
    <source>
        <dbReference type="PROSITE-ProRule" id="PRU01091"/>
    </source>
</evidence>
<protein>
    <submittedName>
        <fullName evidence="5">BTAD domain-containing putative transcriptional regulator</fullName>
    </submittedName>
</protein>
<dbReference type="SUPFAM" id="SSF46894">
    <property type="entry name" value="C-terminal effector domain of the bipartite response regulators"/>
    <property type="match status" value="1"/>
</dbReference>
<dbReference type="InterPro" id="IPR001867">
    <property type="entry name" value="OmpR/PhoB-type_DNA-bd"/>
</dbReference>
<gene>
    <name evidence="5" type="ORF">WCD41_19785</name>
</gene>
<accession>A0ABU8N8I2</accession>
<evidence type="ECO:0000259" key="4">
    <source>
        <dbReference type="PROSITE" id="PS51755"/>
    </source>
</evidence>
<keyword evidence="6" id="KW-1185">Reference proteome</keyword>
<proteinExistence type="inferred from homology"/>
<dbReference type="Gene3D" id="1.10.10.10">
    <property type="entry name" value="Winged helix-like DNA-binding domain superfamily/Winged helix DNA-binding domain"/>
    <property type="match status" value="1"/>
</dbReference>
<dbReference type="InterPro" id="IPR016032">
    <property type="entry name" value="Sig_transdc_resp-reg_C-effctor"/>
</dbReference>
<dbReference type="CDD" id="cd15831">
    <property type="entry name" value="BTAD"/>
    <property type="match status" value="1"/>
</dbReference>
<dbReference type="SUPFAM" id="SSF52540">
    <property type="entry name" value="P-loop containing nucleoside triphosphate hydrolases"/>
    <property type="match status" value="1"/>
</dbReference>
<dbReference type="Gene3D" id="1.25.40.10">
    <property type="entry name" value="Tetratricopeptide repeat domain"/>
    <property type="match status" value="1"/>
</dbReference>
<evidence type="ECO:0000256" key="1">
    <source>
        <dbReference type="ARBA" id="ARBA00005820"/>
    </source>
</evidence>
<evidence type="ECO:0000313" key="5">
    <source>
        <dbReference type="EMBL" id="MEJ2888710.1"/>
    </source>
</evidence>
<keyword evidence="2 3" id="KW-0238">DNA-binding</keyword>
<dbReference type="InterPro" id="IPR003593">
    <property type="entry name" value="AAA+_ATPase"/>
</dbReference>
<evidence type="ECO:0000313" key="6">
    <source>
        <dbReference type="Proteomes" id="UP001370100"/>
    </source>
</evidence>
<organism evidence="5 6">
    <name type="scientific">Actinomycetospora aeridis</name>
    <dbReference type="NCBI Taxonomy" id="3129231"/>
    <lineage>
        <taxon>Bacteria</taxon>
        <taxon>Bacillati</taxon>
        <taxon>Actinomycetota</taxon>
        <taxon>Actinomycetes</taxon>
        <taxon>Pseudonocardiales</taxon>
        <taxon>Pseudonocardiaceae</taxon>
        <taxon>Actinomycetospora</taxon>
    </lineage>
</organism>
<evidence type="ECO:0000256" key="2">
    <source>
        <dbReference type="ARBA" id="ARBA00023125"/>
    </source>
</evidence>
<dbReference type="InterPro" id="IPR036388">
    <property type="entry name" value="WH-like_DNA-bd_sf"/>
</dbReference>
<dbReference type="Pfam" id="PF03704">
    <property type="entry name" value="BTAD"/>
    <property type="match status" value="1"/>
</dbReference>
<comment type="similarity">
    <text evidence="1">Belongs to the AfsR/DnrI/RedD regulatory family.</text>
</comment>
<reference evidence="5 6" key="1">
    <citation type="submission" date="2024-03" db="EMBL/GenBank/DDBJ databases">
        <title>Actinomycetospora sp. OC33-EN06, a novel actinomycete isolated from wild orchid (Aerides multiflora).</title>
        <authorList>
            <person name="Suriyachadkun C."/>
        </authorList>
    </citation>
    <scope>NUCLEOTIDE SEQUENCE [LARGE SCALE GENOMIC DNA]</scope>
    <source>
        <strain evidence="5 6">OC33-EN06</strain>
    </source>
</reference>
<dbReference type="Pfam" id="PF13401">
    <property type="entry name" value="AAA_22"/>
    <property type="match status" value="1"/>
</dbReference>
<dbReference type="RefSeq" id="WP_337715528.1">
    <property type="nucleotide sequence ID" value="NZ_JBBEGL010000005.1"/>
</dbReference>
<dbReference type="PANTHER" id="PTHR47691:SF3">
    <property type="entry name" value="HTH-TYPE TRANSCRIPTIONAL REGULATOR RV0890C-RELATED"/>
    <property type="match status" value="1"/>
</dbReference>
<dbReference type="SUPFAM" id="SSF48452">
    <property type="entry name" value="TPR-like"/>
    <property type="match status" value="1"/>
</dbReference>